<dbReference type="Proteomes" id="UP000823937">
    <property type="component" value="Unassembled WGS sequence"/>
</dbReference>
<accession>A0A9D1PNL2</accession>
<feature type="domain" description="NERD" evidence="1">
    <location>
        <begin position="39"/>
        <end position="154"/>
    </location>
</feature>
<dbReference type="EMBL" id="DXHX01000093">
    <property type="protein sequence ID" value="HIV74648.1"/>
    <property type="molecule type" value="Genomic_DNA"/>
</dbReference>
<dbReference type="PROSITE" id="PS50965">
    <property type="entry name" value="NERD"/>
    <property type="match status" value="1"/>
</dbReference>
<evidence type="ECO:0000313" key="2">
    <source>
        <dbReference type="EMBL" id="HIV74648.1"/>
    </source>
</evidence>
<gene>
    <name evidence="2" type="ORF">H9895_06145</name>
</gene>
<dbReference type="AlphaFoldDB" id="A0A9D1PNL2"/>
<evidence type="ECO:0000259" key="1">
    <source>
        <dbReference type="PROSITE" id="PS50965"/>
    </source>
</evidence>
<comment type="caution">
    <text evidence="2">The sequence shown here is derived from an EMBL/GenBank/DDBJ whole genome shotgun (WGS) entry which is preliminary data.</text>
</comment>
<organism evidence="2 3">
    <name type="scientific">Candidatus Pseudogracilibacillus intestinigallinarum</name>
    <dbReference type="NCBI Taxonomy" id="2838742"/>
    <lineage>
        <taxon>Bacteria</taxon>
        <taxon>Bacillati</taxon>
        <taxon>Bacillota</taxon>
        <taxon>Bacilli</taxon>
        <taxon>Bacillales</taxon>
        <taxon>Bacillaceae</taxon>
        <taxon>Pseudogracilibacillus</taxon>
    </lineage>
</organism>
<name>A0A9D1PNL2_9BACI</name>
<reference evidence="2" key="2">
    <citation type="submission" date="2021-04" db="EMBL/GenBank/DDBJ databases">
        <authorList>
            <person name="Gilroy R."/>
        </authorList>
    </citation>
    <scope>NUCLEOTIDE SEQUENCE</scope>
    <source>
        <strain evidence="2">CHK169-2315</strain>
    </source>
</reference>
<reference evidence="2" key="1">
    <citation type="journal article" date="2021" name="PeerJ">
        <title>Extensive microbial diversity within the chicken gut microbiome revealed by metagenomics and culture.</title>
        <authorList>
            <person name="Gilroy R."/>
            <person name="Ravi A."/>
            <person name="Getino M."/>
            <person name="Pursley I."/>
            <person name="Horton D.L."/>
            <person name="Alikhan N.F."/>
            <person name="Baker D."/>
            <person name="Gharbi K."/>
            <person name="Hall N."/>
            <person name="Watson M."/>
            <person name="Adriaenssens E.M."/>
            <person name="Foster-Nyarko E."/>
            <person name="Jarju S."/>
            <person name="Secka A."/>
            <person name="Antonio M."/>
            <person name="Oren A."/>
            <person name="Chaudhuri R.R."/>
            <person name="La Ragione R."/>
            <person name="Hildebrand F."/>
            <person name="Pallen M.J."/>
        </authorList>
    </citation>
    <scope>NUCLEOTIDE SEQUENCE</scope>
    <source>
        <strain evidence="2">CHK169-2315</strain>
    </source>
</reference>
<dbReference type="Pfam" id="PF08378">
    <property type="entry name" value="NERD"/>
    <property type="match status" value="1"/>
</dbReference>
<protein>
    <submittedName>
        <fullName evidence="2">NERD domain-containing protein</fullName>
    </submittedName>
</protein>
<evidence type="ECO:0000313" key="3">
    <source>
        <dbReference type="Proteomes" id="UP000823937"/>
    </source>
</evidence>
<sequence>MNHTFIEPVAPSSLLLYELLRHRIELSPKEKNRYERLVKGYIGERTFGRILHEKQLTNVLPLFGLLFEVGDTECQIDSILLTNDMIFLIEIKNNSGDFYVQNDKIYSLRTKNEIRDPFAQLERATFLCKSLLKSIEVEMEVRSYVVFPNDEFMLYEAPLHLPMVMPTQVKRFLRKINSNAGRLDGRHEKLAQQLVSLHKEKSFYERVPSYELGALRRGIFCWKCGSEFVRANRFSFCCENCRAQFHMNDVLLHAIAEFHFLFPKEKITVKNMLDWCGESFSKNFIRGILNDHLMTKPNGRHTHYSFLDSKEHIKILYRHCFNE</sequence>
<dbReference type="InterPro" id="IPR011528">
    <property type="entry name" value="NERD"/>
</dbReference>
<proteinExistence type="predicted"/>